<dbReference type="OrthoDB" id="274411at2"/>
<feature type="signal peptide" evidence="1">
    <location>
        <begin position="1"/>
        <end position="22"/>
    </location>
</feature>
<evidence type="ECO:0000313" key="2">
    <source>
        <dbReference type="EMBL" id="TWU11048.1"/>
    </source>
</evidence>
<accession>A0A5C6BG68</accession>
<gene>
    <name evidence="2" type="ORF">Poly21_49550</name>
</gene>
<dbReference type="RefSeq" id="WP_146409369.1">
    <property type="nucleotide sequence ID" value="NZ_SJPU01000003.1"/>
</dbReference>
<sequence>MKSFLLTGIVTTVLSLMTICHAQDATESSSADATNERAEKLSNLFLEQAESLEIMPIDSDKPFKLAPTPLFRFATEGTVFGSVFVWHDADSRLALIGTIGSLPINGTDIQFVELHLLKPERISPLILPGFPVKRWDPNIDELQLNPLDEAPAVAANARMRLTQMRSLARQFTAQMIHNNQTNQLRLLPHPLYRYSDSTPERDGALFAFVWDNGTDPELVLRVESVTRDGVPTWNYQPIRFTWRALKLQHNGQDVWQQGEFFQRDSPQQTTPYLTGLTEPVP</sequence>
<protein>
    <submittedName>
        <fullName evidence="2">Uncharacterized protein</fullName>
    </submittedName>
</protein>
<feature type="chain" id="PRO_5022788250" evidence="1">
    <location>
        <begin position="23"/>
        <end position="281"/>
    </location>
</feature>
<evidence type="ECO:0000313" key="3">
    <source>
        <dbReference type="Proteomes" id="UP000319908"/>
    </source>
</evidence>
<organism evidence="2 3">
    <name type="scientific">Allorhodopirellula heiligendammensis</name>
    <dbReference type="NCBI Taxonomy" id="2714739"/>
    <lineage>
        <taxon>Bacteria</taxon>
        <taxon>Pseudomonadati</taxon>
        <taxon>Planctomycetota</taxon>
        <taxon>Planctomycetia</taxon>
        <taxon>Pirellulales</taxon>
        <taxon>Pirellulaceae</taxon>
        <taxon>Allorhodopirellula</taxon>
    </lineage>
</organism>
<dbReference type="EMBL" id="SJPU01000003">
    <property type="protein sequence ID" value="TWU11048.1"/>
    <property type="molecule type" value="Genomic_DNA"/>
</dbReference>
<evidence type="ECO:0000256" key="1">
    <source>
        <dbReference type="SAM" id="SignalP"/>
    </source>
</evidence>
<dbReference type="Proteomes" id="UP000319908">
    <property type="component" value="Unassembled WGS sequence"/>
</dbReference>
<dbReference type="AlphaFoldDB" id="A0A5C6BG68"/>
<keyword evidence="3" id="KW-1185">Reference proteome</keyword>
<comment type="caution">
    <text evidence="2">The sequence shown here is derived from an EMBL/GenBank/DDBJ whole genome shotgun (WGS) entry which is preliminary data.</text>
</comment>
<proteinExistence type="predicted"/>
<keyword evidence="1" id="KW-0732">Signal</keyword>
<name>A0A5C6BG68_9BACT</name>
<reference evidence="2 3" key="1">
    <citation type="journal article" date="2020" name="Antonie Van Leeuwenhoek">
        <title>Rhodopirellula heiligendammensis sp. nov., Rhodopirellula pilleata sp. nov., and Rhodopirellula solitaria sp. nov. isolated from natural or artificial marine surfaces in Northern Germany and California, USA, and emended description of the genus Rhodopirellula.</title>
        <authorList>
            <person name="Kallscheuer N."/>
            <person name="Wiegand S."/>
            <person name="Jogler M."/>
            <person name="Boedeker C."/>
            <person name="Peeters S.H."/>
            <person name="Rast P."/>
            <person name="Heuer A."/>
            <person name="Jetten M.S.M."/>
            <person name="Rohde M."/>
            <person name="Jogler C."/>
        </authorList>
    </citation>
    <scope>NUCLEOTIDE SEQUENCE [LARGE SCALE GENOMIC DNA]</scope>
    <source>
        <strain evidence="2 3">Poly21</strain>
    </source>
</reference>